<comment type="caution">
    <text evidence="9">The sequence shown here is derived from an EMBL/GenBank/DDBJ whole genome shotgun (WGS) entry which is preliminary data.</text>
</comment>
<keyword evidence="7" id="KW-0472">Membrane</keyword>
<evidence type="ECO:0000256" key="4">
    <source>
        <dbReference type="ARBA" id="ARBA00022729"/>
    </source>
</evidence>
<dbReference type="GO" id="GO:0046872">
    <property type="term" value="F:metal ion binding"/>
    <property type="evidence" value="ECO:0007669"/>
    <property type="project" value="UniProtKB-KW"/>
</dbReference>
<dbReference type="GO" id="GO:0030313">
    <property type="term" value="C:cell envelope"/>
    <property type="evidence" value="ECO:0007669"/>
    <property type="project" value="UniProtKB-SubCell"/>
</dbReference>
<organism evidence="9 10">
    <name type="scientific">Schinkia azotoformans MEV2011</name>
    <dbReference type="NCBI Taxonomy" id="1348973"/>
    <lineage>
        <taxon>Bacteria</taxon>
        <taxon>Bacillati</taxon>
        <taxon>Bacillota</taxon>
        <taxon>Bacilli</taxon>
        <taxon>Bacillales</taxon>
        <taxon>Bacillaceae</taxon>
        <taxon>Calidifontibacillus/Schinkia group</taxon>
        <taxon>Schinkia</taxon>
    </lineage>
</organism>
<dbReference type="PANTHER" id="PTHR30002:SF4">
    <property type="entry name" value="EPOXYQUEUOSINE REDUCTASE"/>
    <property type="match status" value="1"/>
</dbReference>
<sequence>MGNDKNQSLTEIYDVDEEYERFDQKKNLLIRALWNDEMIENDKKIISSLKSHIKNKKNGYSLFDYAYYQGIMNQIQTLNFGLNLCDQPANSWSNAESEEPKTELPSNEEMAEIVKKASIKYGASAVGITEIDRRWVYSHWFDNEKKESFPLRFSDEDTAFENIVKPTKLEDGTRVIPASMKYAVVILIEMENETLKYAPTMLARAASVRAYSDLTNLTLKIAGFIKALGYNAIPSINCTALNIPLAIDAGLGEMGRSGKLIHPEIGAKLRIAKIITDLPMSTDKPQNYGIIEFCESCKKCARACPAGALSKGIQGKTAVDDTGANHYLRWVIDQKKCYRFWSECGTDCSVCIYVCPFNRGQRWSSSVAQLTLGKDENLIHQLYEKIDNIDDYGMAEKNSMKFWE</sequence>
<accession>A0A072NN08</accession>
<name>A0A072NN08_SCHAZ</name>
<feature type="domain" description="4Fe-4S ferredoxin-type" evidence="8">
    <location>
        <begin position="283"/>
        <end position="314"/>
    </location>
</feature>
<dbReference type="OrthoDB" id="9815745at2"/>
<dbReference type="EMBL" id="JJRY01000004">
    <property type="protein sequence ID" value="KEF39054.1"/>
    <property type="molecule type" value="Genomic_DNA"/>
</dbReference>
<keyword evidence="6" id="KW-0411">Iron-sulfur</keyword>
<dbReference type="PROSITE" id="PS00198">
    <property type="entry name" value="4FE4S_FER_1"/>
    <property type="match status" value="1"/>
</dbReference>
<protein>
    <submittedName>
        <fullName evidence="9">Reductive dehalogenase</fullName>
    </submittedName>
</protein>
<gene>
    <name evidence="9" type="ORF">M670_01440</name>
</gene>
<dbReference type="InterPro" id="IPR017896">
    <property type="entry name" value="4Fe4S_Fe-S-bd"/>
</dbReference>
<evidence type="ECO:0000256" key="1">
    <source>
        <dbReference type="ARBA" id="ARBA00004196"/>
    </source>
</evidence>
<evidence type="ECO:0000259" key="8">
    <source>
        <dbReference type="PROSITE" id="PS51379"/>
    </source>
</evidence>
<dbReference type="InterPro" id="IPR028894">
    <property type="entry name" value="RDH_dom"/>
</dbReference>
<keyword evidence="4" id="KW-0732">Signal</keyword>
<dbReference type="Gene3D" id="3.30.70.20">
    <property type="match status" value="1"/>
</dbReference>
<dbReference type="Pfam" id="PF13486">
    <property type="entry name" value="Dehalogenase"/>
    <property type="match status" value="1"/>
</dbReference>
<dbReference type="Proteomes" id="UP000027936">
    <property type="component" value="Unassembled WGS sequence"/>
</dbReference>
<dbReference type="PATRIC" id="fig|1348973.3.peg.1407"/>
<dbReference type="Pfam" id="PF13484">
    <property type="entry name" value="Fer4_16"/>
    <property type="match status" value="1"/>
</dbReference>
<comment type="subcellular location">
    <subcellularLocation>
        <location evidence="1">Cell envelope</location>
    </subcellularLocation>
</comment>
<dbReference type="GO" id="GO:0052693">
    <property type="term" value="F:epoxyqueuosine reductase activity"/>
    <property type="evidence" value="ECO:0007669"/>
    <property type="project" value="TreeGrafter"/>
</dbReference>
<dbReference type="RefSeq" id="WP_051678103.1">
    <property type="nucleotide sequence ID" value="NZ_JJRY01000004.1"/>
</dbReference>
<evidence type="ECO:0000256" key="5">
    <source>
        <dbReference type="ARBA" id="ARBA00023004"/>
    </source>
</evidence>
<evidence type="ECO:0000256" key="6">
    <source>
        <dbReference type="ARBA" id="ARBA00023014"/>
    </source>
</evidence>
<dbReference type="InterPro" id="IPR012832">
    <property type="entry name" value="RDH"/>
</dbReference>
<evidence type="ECO:0000256" key="7">
    <source>
        <dbReference type="ARBA" id="ARBA00023136"/>
    </source>
</evidence>
<evidence type="ECO:0000256" key="3">
    <source>
        <dbReference type="ARBA" id="ARBA00022723"/>
    </source>
</evidence>
<dbReference type="PROSITE" id="PS51379">
    <property type="entry name" value="4FE4S_FER_2"/>
    <property type="match status" value="1"/>
</dbReference>
<dbReference type="InterPro" id="IPR004453">
    <property type="entry name" value="QueG"/>
</dbReference>
<keyword evidence="2" id="KW-0004">4Fe-4S</keyword>
<keyword evidence="5" id="KW-0408">Iron</keyword>
<keyword evidence="3" id="KW-0479">Metal-binding</keyword>
<dbReference type="SUPFAM" id="SSF54862">
    <property type="entry name" value="4Fe-4S ferredoxins"/>
    <property type="match status" value="1"/>
</dbReference>
<dbReference type="NCBIfam" id="TIGR02486">
    <property type="entry name" value="RDH"/>
    <property type="match status" value="1"/>
</dbReference>
<proteinExistence type="predicted"/>
<dbReference type="InterPro" id="IPR017900">
    <property type="entry name" value="4Fe4S_Fe_S_CS"/>
</dbReference>
<dbReference type="GO" id="GO:0051539">
    <property type="term" value="F:4 iron, 4 sulfur cluster binding"/>
    <property type="evidence" value="ECO:0007669"/>
    <property type="project" value="UniProtKB-KW"/>
</dbReference>
<reference evidence="9 10" key="1">
    <citation type="submission" date="2014-04" db="EMBL/GenBank/DDBJ databases">
        <title>Draft genome sequence of Bacillus azotoformans MEV2011, a (co-) denitrifying strain unable to grow in the presence of oxygen.</title>
        <authorList>
            <person name="Nielsen M."/>
            <person name="Schreiber L."/>
            <person name="Finster K."/>
            <person name="Schramm A."/>
        </authorList>
    </citation>
    <scope>NUCLEOTIDE SEQUENCE [LARGE SCALE GENOMIC DNA]</scope>
    <source>
        <strain evidence="9 10">MEV2011</strain>
    </source>
</reference>
<evidence type="ECO:0000313" key="10">
    <source>
        <dbReference type="Proteomes" id="UP000027936"/>
    </source>
</evidence>
<evidence type="ECO:0000313" key="9">
    <source>
        <dbReference type="EMBL" id="KEF39054.1"/>
    </source>
</evidence>
<dbReference type="AlphaFoldDB" id="A0A072NN08"/>
<dbReference type="GO" id="GO:0008616">
    <property type="term" value="P:tRNA queuosine(34) biosynthetic process"/>
    <property type="evidence" value="ECO:0007669"/>
    <property type="project" value="InterPro"/>
</dbReference>
<dbReference type="PANTHER" id="PTHR30002">
    <property type="entry name" value="EPOXYQUEUOSINE REDUCTASE"/>
    <property type="match status" value="1"/>
</dbReference>
<evidence type="ECO:0000256" key="2">
    <source>
        <dbReference type="ARBA" id="ARBA00022485"/>
    </source>
</evidence>